<keyword evidence="4 7" id="KW-0812">Transmembrane</keyword>
<dbReference type="KEGG" id="dva:DAD186_04380"/>
<dbReference type="RefSeq" id="WP_065247318.1">
    <property type="nucleotide sequence ID" value="NZ_CP012117.1"/>
</dbReference>
<feature type="transmembrane region" description="Helical" evidence="7">
    <location>
        <begin position="162"/>
        <end position="180"/>
    </location>
</feature>
<evidence type="ECO:0000256" key="7">
    <source>
        <dbReference type="RuleBase" id="RU363032"/>
    </source>
</evidence>
<dbReference type="Gene3D" id="1.10.3720.10">
    <property type="entry name" value="MetI-like"/>
    <property type="match status" value="1"/>
</dbReference>
<dbReference type="Proteomes" id="UP000092596">
    <property type="component" value="Chromosome"/>
</dbReference>
<feature type="transmembrane region" description="Helical" evidence="7">
    <location>
        <begin position="129"/>
        <end position="150"/>
    </location>
</feature>
<dbReference type="Pfam" id="PF00528">
    <property type="entry name" value="BPD_transp_1"/>
    <property type="match status" value="1"/>
</dbReference>
<keyword evidence="5 7" id="KW-1133">Transmembrane helix</keyword>
<dbReference type="GO" id="GO:0055085">
    <property type="term" value="P:transmembrane transport"/>
    <property type="evidence" value="ECO:0007669"/>
    <property type="project" value="InterPro"/>
</dbReference>
<evidence type="ECO:0000313" key="11">
    <source>
        <dbReference type="Proteomes" id="UP000092596"/>
    </source>
</evidence>
<organism evidence="10 11">
    <name type="scientific">Dermabacter vaginalis</name>
    <dbReference type="NCBI Taxonomy" id="1630135"/>
    <lineage>
        <taxon>Bacteria</taxon>
        <taxon>Bacillati</taxon>
        <taxon>Actinomycetota</taxon>
        <taxon>Actinomycetes</taxon>
        <taxon>Micrococcales</taxon>
        <taxon>Dermabacteraceae</taxon>
        <taxon>Dermabacter</taxon>
    </lineage>
</organism>
<keyword evidence="2 7" id="KW-0813">Transport</keyword>
<name>A0A1B0ZGD3_9MICO</name>
<dbReference type="CDD" id="cd06261">
    <property type="entry name" value="TM_PBP2"/>
    <property type="match status" value="1"/>
</dbReference>
<feature type="domain" description="ABC transmembrane type-1" evidence="9">
    <location>
        <begin position="94"/>
        <end position="285"/>
    </location>
</feature>
<feature type="transmembrane region" description="Helical" evidence="7">
    <location>
        <begin position="33"/>
        <end position="52"/>
    </location>
</feature>
<dbReference type="SUPFAM" id="SSF161098">
    <property type="entry name" value="MetI-like"/>
    <property type="match status" value="1"/>
</dbReference>
<evidence type="ECO:0000256" key="8">
    <source>
        <dbReference type="SAM" id="MobiDB-lite"/>
    </source>
</evidence>
<proteinExistence type="inferred from homology"/>
<evidence type="ECO:0000259" key="9">
    <source>
        <dbReference type="PROSITE" id="PS50928"/>
    </source>
</evidence>
<dbReference type="AlphaFoldDB" id="A0A1B0ZGD3"/>
<dbReference type="InterPro" id="IPR035906">
    <property type="entry name" value="MetI-like_sf"/>
</dbReference>
<feature type="compositionally biased region" description="Basic residues" evidence="8">
    <location>
        <begin position="16"/>
        <end position="27"/>
    </location>
</feature>
<dbReference type="InterPro" id="IPR000515">
    <property type="entry name" value="MetI-like"/>
</dbReference>
<evidence type="ECO:0000256" key="1">
    <source>
        <dbReference type="ARBA" id="ARBA00004651"/>
    </source>
</evidence>
<evidence type="ECO:0000256" key="6">
    <source>
        <dbReference type="ARBA" id="ARBA00023136"/>
    </source>
</evidence>
<feature type="transmembrane region" description="Helical" evidence="7">
    <location>
        <begin position="264"/>
        <end position="285"/>
    </location>
</feature>
<dbReference type="PATRIC" id="fig|1630135.4.peg.439"/>
<evidence type="ECO:0000256" key="4">
    <source>
        <dbReference type="ARBA" id="ARBA00022692"/>
    </source>
</evidence>
<feature type="region of interest" description="Disordered" evidence="8">
    <location>
        <begin position="1"/>
        <end position="27"/>
    </location>
</feature>
<reference evidence="10 11" key="1">
    <citation type="submission" date="2015-06" db="EMBL/GenBank/DDBJ databases">
        <title>Investigation of pathophysiology for high-risk pregnancy and development of treatment modality based on it.</title>
        <authorList>
            <person name="Kim B.-C."/>
            <person name="Lim S."/>
        </authorList>
    </citation>
    <scope>NUCLEOTIDE SEQUENCE [LARGE SCALE GENOMIC DNA]</scope>
    <source>
        <strain evidence="10 11">AD1-86</strain>
    </source>
</reference>
<comment type="subcellular location">
    <subcellularLocation>
        <location evidence="1 7">Cell membrane</location>
        <topology evidence="1 7">Multi-pass membrane protein</topology>
    </subcellularLocation>
</comment>
<protein>
    <recommendedName>
        <fullName evidence="9">ABC transmembrane type-1 domain-containing protein</fullName>
    </recommendedName>
</protein>
<evidence type="ECO:0000256" key="2">
    <source>
        <dbReference type="ARBA" id="ARBA00022448"/>
    </source>
</evidence>
<dbReference type="PROSITE" id="PS50928">
    <property type="entry name" value="ABC_TM1"/>
    <property type="match status" value="1"/>
</dbReference>
<accession>A0A1B0ZGD3</accession>
<feature type="transmembrane region" description="Helical" evidence="7">
    <location>
        <begin position="216"/>
        <end position="237"/>
    </location>
</feature>
<dbReference type="PANTHER" id="PTHR43744">
    <property type="entry name" value="ABC TRANSPORTER PERMEASE PROTEIN MG189-RELATED-RELATED"/>
    <property type="match status" value="1"/>
</dbReference>
<evidence type="ECO:0000313" key="10">
    <source>
        <dbReference type="EMBL" id="ANP26993.1"/>
    </source>
</evidence>
<evidence type="ECO:0000256" key="3">
    <source>
        <dbReference type="ARBA" id="ARBA00022475"/>
    </source>
</evidence>
<comment type="similarity">
    <text evidence="7">Belongs to the binding-protein-dependent transport system permease family.</text>
</comment>
<dbReference type="EMBL" id="CP012117">
    <property type="protein sequence ID" value="ANP26993.1"/>
    <property type="molecule type" value="Genomic_DNA"/>
</dbReference>
<dbReference type="PANTHER" id="PTHR43744:SF12">
    <property type="entry name" value="ABC TRANSPORTER PERMEASE PROTEIN MG189-RELATED"/>
    <property type="match status" value="1"/>
</dbReference>
<keyword evidence="3" id="KW-1003">Cell membrane</keyword>
<sequence length="299" mass="33858">MTDSLAPDFPFDDTKAKKKKKQKRSKGLHGHTWDAHLILAIGALTMLFPFLWQIKLALSTRAEVVEIPMNLWPEKLRWENFARVFEFVPFTEQMTVTVSYAILRVLAELVTCSLAGYAFARMRFRGRNVIFFLLLTVLMVPGQIFLIPQYQMVDAAGLLDNFFAILAPGLVSAFGVFFMMQYFRRIPEELVDAAKLDGCNPWQMFWKIMLPLARPALFSFGVITLLSAWNSLLWPLVVINSTEKYPVAVGLAMLQGDHLVGPDYPMIMAASLMAMAPVFLAFAIMQKKVIEGFALSSFR</sequence>
<evidence type="ECO:0000256" key="5">
    <source>
        <dbReference type="ARBA" id="ARBA00022989"/>
    </source>
</evidence>
<keyword evidence="6 7" id="KW-0472">Membrane</keyword>
<gene>
    <name evidence="10" type="ORF">DAD186_04380</name>
</gene>
<dbReference type="GO" id="GO:0005886">
    <property type="term" value="C:plasma membrane"/>
    <property type="evidence" value="ECO:0007669"/>
    <property type="project" value="UniProtKB-SubCell"/>
</dbReference>
<dbReference type="STRING" id="1630135.DAD186_04380"/>